<evidence type="ECO:0000313" key="3">
    <source>
        <dbReference type="Proteomes" id="UP001589894"/>
    </source>
</evidence>
<gene>
    <name evidence="2" type="ORF">ACFFHU_15630</name>
</gene>
<dbReference type="Proteomes" id="UP001589894">
    <property type="component" value="Unassembled WGS sequence"/>
</dbReference>
<dbReference type="Pfam" id="PF00535">
    <property type="entry name" value="Glycos_transf_2"/>
    <property type="match status" value="1"/>
</dbReference>
<sequence length="309" mass="34480">MAGSPRVTVGMPLFNAERYLTESLDALLAQDYRDFELIISDNASTDRTWEICRRYAARDRRIRLHRNPANLGGHVNYARVVQLARGELFKWAAYDDICRPSLLSACVSALDATGPETVLAYPQTALIDEAGRLIGPYEDGLDLRDPRPWRRVAAVADRINLCHAHFGVFRLAALRRTGLIRPYLSSDYTLVAEVARLGAIHEVPERLFLRRLHRASTRQAAGATGSTASGVAWYAPDEPAQPVRSPHRRMVVETLRTLATGDAPRGTRISCAAAFLASWEVRRARVRLGAWRRRHWRRPPTAALPSGAA</sequence>
<dbReference type="SUPFAM" id="SSF53448">
    <property type="entry name" value="Nucleotide-diphospho-sugar transferases"/>
    <property type="match status" value="1"/>
</dbReference>
<dbReference type="Gene3D" id="3.90.550.10">
    <property type="entry name" value="Spore Coat Polysaccharide Biosynthesis Protein SpsA, Chain A"/>
    <property type="match status" value="1"/>
</dbReference>
<dbReference type="InterPro" id="IPR001173">
    <property type="entry name" value="Glyco_trans_2-like"/>
</dbReference>
<comment type="caution">
    <text evidence="2">The sequence shown here is derived from an EMBL/GenBank/DDBJ whole genome shotgun (WGS) entry which is preliminary data.</text>
</comment>
<dbReference type="PANTHER" id="PTHR22916:SF56">
    <property type="entry name" value="GLYCOSYL TRANSFERASE"/>
    <property type="match status" value="1"/>
</dbReference>
<feature type="domain" description="Glycosyltransferase 2-like" evidence="1">
    <location>
        <begin position="8"/>
        <end position="119"/>
    </location>
</feature>
<dbReference type="EMBL" id="JBHLUE010000011">
    <property type="protein sequence ID" value="MFC0565559.1"/>
    <property type="molecule type" value="Genomic_DNA"/>
</dbReference>
<dbReference type="CDD" id="cd00761">
    <property type="entry name" value="Glyco_tranf_GTA_type"/>
    <property type="match status" value="1"/>
</dbReference>
<dbReference type="InterPro" id="IPR029044">
    <property type="entry name" value="Nucleotide-diphossugar_trans"/>
</dbReference>
<organism evidence="2 3">
    <name type="scientific">Plantactinospora siamensis</name>
    <dbReference type="NCBI Taxonomy" id="555372"/>
    <lineage>
        <taxon>Bacteria</taxon>
        <taxon>Bacillati</taxon>
        <taxon>Actinomycetota</taxon>
        <taxon>Actinomycetes</taxon>
        <taxon>Micromonosporales</taxon>
        <taxon>Micromonosporaceae</taxon>
        <taxon>Plantactinospora</taxon>
    </lineage>
</organism>
<evidence type="ECO:0000313" key="2">
    <source>
        <dbReference type="EMBL" id="MFC0565559.1"/>
    </source>
</evidence>
<dbReference type="RefSeq" id="WP_377339451.1">
    <property type="nucleotide sequence ID" value="NZ_JBHLUE010000011.1"/>
</dbReference>
<reference evidence="2 3" key="1">
    <citation type="submission" date="2024-09" db="EMBL/GenBank/DDBJ databases">
        <authorList>
            <person name="Sun Q."/>
            <person name="Mori K."/>
        </authorList>
    </citation>
    <scope>NUCLEOTIDE SEQUENCE [LARGE SCALE GENOMIC DNA]</scope>
    <source>
        <strain evidence="2 3">TBRC 2205</strain>
    </source>
</reference>
<accession>A0ABV6NXQ5</accession>
<protein>
    <submittedName>
        <fullName evidence="2">Glycosyltransferase family 2 protein</fullName>
    </submittedName>
</protein>
<proteinExistence type="predicted"/>
<dbReference type="PANTHER" id="PTHR22916">
    <property type="entry name" value="GLYCOSYLTRANSFERASE"/>
    <property type="match status" value="1"/>
</dbReference>
<keyword evidence="3" id="KW-1185">Reference proteome</keyword>
<name>A0ABV6NXQ5_9ACTN</name>
<evidence type="ECO:0000259" key="1">
    <source>
        <dbReference type="Pfam" id="PF00535"/>
    </source>
</evidence>